<name>A0A4S2MVE0_9PEZI</name>
<dbReference type="AlphaFoldDB" id="A0A4S2MVE0"/>
<keyword evidence="1" id="KW-0472">Membrane</keyword>
<evidence type="ECO:0000313" key="3">
    <source>
        <dbReference type="Proteomes" id="UP000298138"/>
    </source>
</evidence>
<keyword evidence="3" id="KW-1185">Reference proteome</keyword>
<keyword evidence="1" id="KW-1133">Transmembrane helix</keyword>
<organism evidence="2 3">
    <name type="scientific">Ascodesmis nigricans</name>
    <dbReference type="NCBI Taxonomy" id="341454"/>
    <lineage>
        <taxon>Eukaryota</taxon>
        <taxon>Fungi</taxon>
        <taxon>Dikarya</taxon>
        <taxon>Ascomycota</taxon>
        <taxon>Pezizomycotina</taxon>
        <taxon>Pezizomycetes</taxon>
        <taxon>Pezizales</taxon>
        <taxon>Ascodesmidaceae</taxon>
        <taxon>Ascodesmis</taxon>
    </lineage>
</organism>
<feature type="transmembrane region" description="Helical" evidence="1">
    <location>
        <begin position="63"/>
        <end position="80"/>
    </location>
</feature>
<feature type="transmembrane region" description="Helical" evidence="1">
    <location>
        <begin position="86"/>
        <end position="103"/>
    </location>
</feature>
<reference evidence="2 3" key="1">
    <citation type="submission" date="2019-04" db="EMBL/GenBank/DDBJ databases">
        <title>Comparative genomics and transcriptomics to analyze fruiting body development in filamentous ascomycetes.</title>
        <authorList>
            <consortium name="DOE Joint Genome Institute"/>
            <person name="Lutkenhaus R."/>
            <person name="Traeger S."/>
            <person name="Breuer J."/>
            <person name="Kuo A."/>
            <person name="Lipzen A."/>
            <person name="Pangilinan J."/>
            <person name="Dilworth D."/>
            <person name="Sandor L."/>
            <person name="Poggeler S."/>
            <person name="Barry K."/>
            <person name="Grigoriev I.V."/>
            <person name="Nowrousian M."/>
        </authorList>
    </citation>
    <scope>NUCLEOTIDE SEQUENCE [LARGE SCALE GENOMIC DNA]</scope>
    <source>
        <strain evidence="2 3">CBS 389.68</strain>
    </source>
</reference>
<keyword evidence="1" id="KW-0812">Transmembrane</keyword>
<dbReference type="Proteomes" id="UP000298138">
    <property type="component" value="Unassembled WGS sequence"/>
</dbReference>
<dbReference type="InParanoid" id="A0A4S2MVE0"/>
<accession>A0A4S2MVE0</accession>
<proteinExistence type="predicted"/>
<protein>
    <submittedName>
        <fullName evidence="2">Uncharacterized protein</fullName>
    </submittedName>
</protein>
<gene>
    <name evidence="2" type="ORF">EX30DRAFT_54821</name>
</gene>
<evidence type="ECO:0000256" key="1">
    <source>
        <dbReference type="SAM" id="Phobius"/>
    </source>
</evidence>
<sequence length="152" mass="17766">MYSPPDDHYCPREAQLEMDVIVEIEVEIEVTVAVEGTNTSNPVIQRYRRTVFYPIIQSYKEHACILFTLFSFLHFFSLIYSKIHHGLLFFEVCFFRGFLLGILPPPLLQPEQPLHCALRPVEPLFFSSLVDVSFVFLQPSSFSPRGYLFFFF</sequence>
<dbReference type="EMBL" id="ML220124">
    <property type="protein sequence ID" value="TGZ80578.1"/>
    <property type="molecule type" value="Genomic_DNA"/>
</dbReference>
<evidence type="ECO:0000313" key="2">
    <source>
        <dbReference type="EMBL" id="TGZ80578.1"/>
    </source>
</evidence>